<reference evidence="8" key="1">
    <citation type="journal article" date="2014" name="Front. Microbiol.">
        <title>High frequency of phylogenetically diverse reductive dehalogenase-homologous genes in deep subseafloor sedimentary metagenomes.</title>
        <authorList>
            <person name="Kawai M."/>
            <person name="Futagami T."/>
            <person name="Toyoda A."/>
            <person name="Takaki Y."/>
            <person name="Nishi S."/>
            <person name="Hori S."/>
            <person name="Arai W."/>
            <person name="Tsubouchi T."/>
            <person name="Morono Y."/>
            <person name="Uchiyama I."/>
            <person name="Ito T."/>
            <person name="Fujiyama A."/>
            <person name="Inagaki F."/>
            <person name="Takami H."/>
        </authorList>
    </citation>
    <scope>NUCLEOTIDE SEQUENCE</scope>
    <source>
        <strain evidence="8">Expedition CK06-06</strain>
    </source>
</reference>
<comment type="caution">
    <text evidence="8">The sequence shown here is derived from an EMBL/GenBank/DDBJ whole genome shotgun (WGS) entry which is preliminary data.</text>
</comment>
<evidence type="ECO:0000256" key="6">
    <source>
        <dbReference type="ARBA" id="ARBA00023235"/>
    </source>
</evidence>
<name>X1PST0_9ZZZZ</name>
<keyword evidence="4" id="KW-0028">Amino-acid biosynthesis</keyword>
<dbReference type="InterPro" id="IPR018510">
    <property type="entry name" value="DAP_epimerase_AS"/>
</dbReference>
<evidence type="ECO:0000256" key="1">
    <source>
        <dbReference type="ARBA" id="ARBA00005196"/>
    </source>
</evidence>
<comment type="similarity">
    <text evidence="2">Belongs to the diaminopimelate epimerase family.</text>
</comment>
<evidence type="ECO:0000313" key="8">
    <source>
        <dbReference type="EMBL" id="GAI45546.1"/>
    </source>
</evidence>
<dbReference type="AlphaFoldDB" id="X1PST0"/>
<dbReference type="EMBL" id="BARV01024265">
    <property type="protein sequence ID" value="GAI45546.1"/>
    <property type="molecule type" value="Genomic_DNA"/>
</dbReference>
<dbReference type="NCBIfam" id="TIGR00652">
    <property type="entry name" value="DapF"/>
    <property type="match status" value="1"/>
</dbReference>
<dbReference type="EC" id="5.1.1.7" evidence="3"/>
<organism evidence="8">
    <name type="scientific">marine sediment metagenome</name>
    <dbReference type="NCBI Taxonomy" id="412755"/>
    <lineage>
        <taxon>unclassified sequences</taxon>
        <taxon>metagenomes</taxon>
        <taxon>ecological metagenomes</taxon>
    </lineage>
</organism>
<proteinExistence type="inferred from homology"/>
<dbReference type="SUPFAM" id="SSF54506">
    <property type="entry name" value="Diaminopimelate epimerase-like"/>
    <property type="match status" value="2"/>
</dbReference>
<evidence type="ECO:0000256" key="7">
    <source>
        <dbReference type="ARBA" id="ARBA00051712"/>
    </source>
</evidence>
<dbReference type="Pfam" id="PF01678">
    <property type="entry name" value="DAP_epimerase"/>
    <property type="match status" value="1"/>
</dbReference>
<dbReference type="PROSITE" id="PS01326">
    <property type="entry name" value="DAP_EPIMERASE"/>
    <property type="match status" value="1"/>
</dbReference>
<feature type="non-terminal residue" evidence="8">
    <location>
        <position position="208"/>
    </location>
</feature>
<keyword evidence="5" id="KW-0457">Lysine biosynthesis</keyword>
<accession>X1PST0</accession>
<gene>
    <name evidence="8" type="ORF">S06H3_39629</name>
</gene>
<protein>
    <recommendedName>
        <fullName evidence="3">diaminopimelate epimerase</fullName>
        <ecNumber evidence="3">5.1.1.7</ecNumber>
    </recommendedName>
</protein>
<evidence type="ECO:0000256" key="4">
    <source>
        <dbReference type="ARBA" id="ARBA00022605"/>
    </source>
</evidence>
<dbReference type="GO" id="GO:0005829">
    <property type="term" value="C:cytosol"/>
    <property type="evidence" value="ECO:0007669"/>
    <property type="project" value="TreeGrafter"/>
</dbReference>
<evidence type="ECO:0000256" key="5">
    <source>
        <dbReference type="ARBA" id="ARBA00023154"/>
    </source>
</evidence>
<evidence type="ECO:0000256" key="2">
    <source>
        <dbReference type="ARBA" id="ARBA00010219"/>
    </source>
</evidence>
<dbReference type="GO" id="GO:0008837">
    <property type="term" value="F:diaminopimelate epimerase activity"/>
    <property type="evidence" value="ECO:0007669"/>
    <property type="project" value="UniProtKB-EC"/>
</dbReference>
<dbReference type="Gene3D" id="3.10.310.10">
    <property type="entry name" value="Diaminopimelate Epimerase, Chain A, domain 1"/>
    <property type="match status" value="2"/>
</dbReference>
<dbReference type="GO" id="GO:0009089">
    <property type="term" value="P:lysine biosynthetic process via diaminopimelate"/>
    <property type="evidence" value="ECO:0007669"/>
    <property type="project" value="UniProtKB-UniPathway"/>
</dbReference>
<dbReference type="UniPathway" id="UPA00034">
    <property type="reaction ID" value="UER00025"/>
</dbReference>
<dbReference type="PANTHER" id="PTHR31689:SF0">
    <property type="entry name" value="DIAMINOPIMELATE EPIMERASE"/>
    <property type="match status" value="1"/>
</dbReference>
<evidence type="ECO:0000256" key="3">
    <source>
        <dbReference type="ARBA" id="ARBA00013080"/>
    </source>
</evidence>
<dbReference type="InterPro" id="IPR001653">
    <property type="entry name" value="DAP_epimerase_DapF"/>
</dbReference>
<dbReference type="PANTHER" id="PTHR31689">
    <property type="entry name" value="DIAMINOPIMELATE EPIMERASE, CHLOROPLASTIC"/>
    <property type="match status" value="1"/>
</dbReference>
<comment type="catalytic activity">
    <reaction evidence="7">
        <text>(2S,6S)-2,6-diaminopimelate = meso-2,6-diaminopimelate</text>
        <dbReference type="Rhea" id="RHEA:15393"/>
        <dbReference type="ChEBI" id="CHEBI:57609"/>
        <dbReference type="ChEBI" id="CHEBI:57791"/>
        <dbReference type="EC" id="5.1.1.7"/>
    </reaction>
</comment>
<comment type="pathway">
    <text evidence="1">Amino-acid biosynthesis; L-lysine biosynthesis via DAP pathway; DL-2,6-diaminopimelate from LL-2,6-diaminopimelate: step 1/1.</text>
</comment>
<keyword evidence="6" id="KW-0413">Isomerase</keyword>
<sequence>MNFTKLQGAGNDFVLVEADKVRRDWPRLAIAMCQRHFGIGGDGLLLLLPSDKANLHMRVFNPDGSEAEACGNGLRCLVRYALDKGLADRKKSEISVETIAGIRKARLHSEGDKLTTIQVAMGEPKFSAKDIPIVLEPGTHFSPAKPIMDYPVTVDGRKLALSFVAIGNPHAVYFGQQPVVDFPLSQLGPKVEQHPIFPKRVNFEVARV</sequence>